<evidence type="ECO:0000313" key="13">
    <source>
        <dbReference type="Proteomes" id="UP000295472"/>
    </source>
</evidence>
<dbReference type="Proteomes" id="UP000198945">
    <property type="component" value="Unassembled WGS sequence"/>
</dbReference>
<feature type="transmembrane region" description="Helical" evidence="1">
    <location>
        <begin position="96"/>
        <end position="113"/>
    </location>
</feature>
<dbReference type="Pfam" id="PF09997">
    <property type="entry name" value="DUF2238"/>
    <property type="match status" value="1"/>
</dbReference>
<feature type="transmembrane region" description="Helical" evidence="1">
    <location>
        <begin position="165"/>
        <end position="187"/>
    </location>
</feature>
<dbReference type="Proteomes" id="UP000198612">
    <property type="component" value="Unassembled WGS sequence"/>
</dbReference>
<dbReference type="EMBL" id="SOAA01000002">
    <property type="protein sequence ID" value="TDS34651.1"/>
    <property type="molecule type" value="Genomic_DNA"/>
</dbReference>
<reference evidence="5 10" key="2">
    <citation type="submission" date="2016-10" db="EMBL/GenBank/DDBJ databases">
        <authorList>
            <person name="de Groot N.N."/>
        </authorList>
    </citation>
    <scope>NUCLEOTIDE SEQUENCE [LARGE SCALE GENOMIC DNA]</scope>
    <source>
        <strain evidence="5 10">WG7</strain>
    </source>
</reference>
<evidence type="ECO:0000313" key="10">
    <source>
        <dbReference type="Proteomes" id="UP000198945"/>
    </source>
</evidence>
<feature type="transmembrane region" description="Helical" evidence="1">
    <location>
        <begin position="34"/>
        <end position="51"/>
    </location>
</feature>
<dbReference type="AlphaFoldDB" id="A0A1G6M3B6"/>
<dbReference type="Proteomes" id="UP000199519">
    <property type="component" value="Unassembled WGS sequence"/>
</dbReference>
<dbReference type="EMBL" id="FMYT01000007">
    <property type="protein sequence ID" value="SDC50028.1"/>
    <property type="molecule type" value="Genomic_DNA"/>
</dbReference>
<keyword evidence="1" id="KW-0812">Transmembrane</keyword>
<dbReference type="RefSeq" id="WP_073156570.1">
    <property type="nucleotide sequence ID" value="NZ_FMYT01000007.1"/>
</dbReference>
<reference evidence="8 13" key="4">
    <citation type="submission" date="2019-03" db="EMBL/GenBank/DDBJ databases">
        <title>Subsurface microbial communities from deep shales in Ohio and West Virginia, USA.</title>
        <authorList>
            <person name="Wrighton K."/>
        </authorList>
    </citation>
    <scope>NUCLEOTIDE SEQUENCE [LARGE SCALE GENOMIC DNA]</scope>
    <source>
        <strain evidence="8 13">DSMZ 11287</strain>
        <strain evidence="2 12">MSL28</strain>
    </source>
</reference>
<sequence>MDQEKIQLYITRFFLFLLLAAVIGNFIAQNWLNLFTSILAIILIYLPAYLTDKNYLHIPNGLQFFIIVFIFGSMYLGEQREFYYRFWWWDSMLHLIYGMGMGFIGFVMVYVLNKNENIDVGLSPIFVAVFAFSFAVTIGVFWEIFEFWMDNIFGLNMQKSGLIDTMFDLMEDCVGAFITSIIGYFYIKNKKPSRFQRYLSEVLEKNRKFLKK</sequence>
<dbReference type="EMBL" id="SOEF01000002">
    <property type="protein sequence ID" value="TDX47850.1"/>
    <property type="molecule type" value="Genomic_DNA"/>
</dbReference>
<dbReference type="InterPro" id="IPR014509">
    <property type="entry name" value="YjdF-like"/>
</dbReference>
<evidence type="ECO:0000313" key="14">
    <source>
        <dbReference type="Proteomes" id="UP000295758"/>
    </source>
</evidence>
<proteinExistence type="predicted"/>
<feature type="transmembrane region" description="Helical" evidence="1">
    <location>
        <begin position="9"/>
        <end position="28"/>
    </location>
</feature>
<gene>
    <name evidence="7" type="ORF">BY453_10285</name>
    <name evidence="8" type="ORF">C7954_1029</name>
    <name evidence="2" type="ORF">C8C78_1147</name>
    <name evidence="3" type="ORF">SAMN04488597_10781</name>
    <name evidence="4" type="ORF">SAMN04488598_1419</name>
    <name evidence="6" type="ORF">SAMN04515652_14113</name>
    <name evidence="5" type="ORF">SAMN04515654_10288</name>
</gene>
<dbReference type="Proteomes" id="UP000324896">
    <property type="component" value="Unassembled WGS sequence"/>
</dbReference>
<evidence type="ECO:0000313" key="9">
    <source>
        <dbReference type="Proteomes" id="UP000198612"/>
    </source>
</evidence>
<evidence type="ECO:0000313" key="11">
    <source>
        <dbReference type="Proteomes" id="UP000199519"/>
    </source>
</evidence>
<dbReference type="Proteomes" id="UP000295472">
    <property type="component" value="Unassembled WGS sequence"/>
</dbReference>
<evidence type="ECO:0000313" key="4">
    <source>
        <dbReference type="EMBL" id="SDG05151.1"/>
    </source>
</evidence>
<keyword evidence="1" id="KW-1133">Transmembrane helix</keyword>
<dbReference type="EMBL" id="FOHG01000041">
    <property type="protein sequence ID" value="SET21361.1"/>
    <property type="molecule type" value="Genomic_DNA"/>
</dbReference>
<dbReference type="Proteomes" id="UP000295758">
    <property type="component" value="Unassembled WGS sequence"/>
</dbReference>
<evidence type="ECO:0000313" key="6">
    <source>
        <dbReference type="EMBL" id="SET21361.1"/>
    </source>
</evidence>
<dbReference type="EMBL" id="QICM01000014">
    <property type="protein sequence ID" value="PXV65351.1"/>
    <property type="molecule type" value="Genomic_DNA"/>
</dbReference>
<dbReference type="STRING" id="54121.SAMN04515653_10298"/>
<evidence type="ECO:0000313" key="5">
    <source>
        <dbReference type="EMBL" id="SDI15330.1"/>
    </source>
</evidence>
<evidence type="ECO:0000256" key="1">
    <source>
        <dbReference type="SAM" id="Phobius"/>
    </source>
</evidence>
<evidence type="ECO:0000313" key="3">
    <source>
        <dbReference type="EMBL" id="SDC50028.1"/>
    </source>
</evidence>
<organism evidence="3 15">
    <name type="scientific">Halanaerobium congolense</name>
    <dbReference type="NCBI Taxonomy" id="54121"/>
    <lineage>
        <taxon>Bacteria</taxon>
        <taxon>Bacillati</taxon>
        <taxon>Bacillota</taxon>
        <taxon>Clostridia</taxon>
        <taxon>Halanaerobiales</taxon>
        <taxon>Halanaerobiaceae</taxon>
        <taxon>Halanaerobium</taxon>
    </lineage>
</organism>
<dbReference type="EMBL" id="FNEH01000002">
    <property type="protein sequence ID" value="SDI15330.1"/>
    <property type="molecule type" value="Genomic_DNA"/>
</dbReference>
<dbReference type="Proteomes" id="UP000247389">
    <property type="component" value="Unassembled WGS sequence"/>
</dbReference>
<evidence type="ECO:0000313" key="12">
    <source>
        <dbReference type="Proteomes" id="UP000247389"/>
    </source>
</evidence>
<evidence type="ECO:0000313" key="2">
    <source>
        <dbReference type="EMBL" id="PXV65351.1"/>
    </source>
</evidence>
<accession>A0A1G6M3B6</accession>
<feature type="transmembrane region" description="Helical" evidence="1">
    <location>
        <begin position="58"/>
        <end position="76"/>
    </location>
</feature>
<evidence type="ECO:0000313" key="15">
    <source>
        <dbReference type="Proteomes" id="UP000324896"/>
    </source>
</evidence>
<dbReference type="OrthoDB" id="4966203at2"/>
<keyword evidence="11" id="KW-1185">Reference proteome</keyword>
<evidence type="ECO:0000313" key="7">
    <source>
        <dbReference type="EMBL" id="TDS34651.1"/>
    </source>
</evidence>
<name>A0A1G6M3B6_9FIRM</name>
<protein>
    <recommendedName>
        <fullName evidence="16">Membrane protein YjdF</fullName>
    </recommendedName>
</protein>
<reference evidence="7 14" key="3">
    <citation type="submission" date="2019-03" db="EMBL/GenBank/DDBJ databases">
        <title>Deep subsurface shale carbon reservoir microbial communities from Ohio and West Virginia, USA.</title>
        <authorList>
            <person name="Wrighton K."/>
        </authorList>
    </citation>
    <scope>NUCLEOTIDE SEQUENCE [LARGE SCALE GENOMIC DNA]</scope>
    <source>
        <strain evidence="7 14">UTICA-S4D12</strain>
    </source>
</reference>
<reference evidence="9 11" key="1">
    <citation type="submission" date="2016-10" db="EMBL/GenBank/DDBJ databases">
        <authorList>
            <person name="Varghese N."/>
            <person name="Submissions S."/>
        </authorList>
    </citation>
    <scope>NUCLEOTIDE SEQUENCE [LARGE SCALE GENOMIC DNA]</scope>
    <source>
        <strain evidence="3 15">WG10</strain>
        <strain evidence="4 11">WG2</strain>
        <strain evidence="6 9">WG5</strain>
    </source>
</reference>
<dbReference type="EMBL" id="FNBJ01000041">
    <property type="protein sequence ID" value="SDG05151.1"/>
    <property type="molecule type" value="Genomic_DNA"/>
</dbReference>
<evidence type="ECO:0008006" key="16">
    <source>
        <dbReference type="Google" id="ProtNLM"/>
    </source>
</evidence>
<keyword evidence="1" id="KW-0472">Membrane</keyword>
<feature type="transmembrane region" description="Helical" evidence="1">
    <location>
        <begin position="125"/>
        <end position="145"/>
    </location>
</feature>
<evidence type="ECO:0000313" key="8">
    <source>
        <dbReference type="EMBL" id="TDX47850.1"/>
    </source>
</evidence>